<dbReference type="InterPro" id="IPR036132">
    <property type="entry name" value="Vac_ATP_synth_c_sf"/>
</dbReference>
<keyword evidence="3 6" id="KW-0375">Hydrogen ion transport</keyword>
<comment type="similarity">
    <text evidence="1 6">Belongs to the V-ATPase C subunit family.</text>
</comment>
<reference evidence="7 8" key="1">
    <citation type="submission" date="2019-03" db="EMBL/GenBank/DDBJ databases">
        <title>First draft genome of Liparis tanakae, snailfish: a comprehensive survey of snailfish specific genes.</title>
        <authorList>
            <person name="Kim W."/>
            <person name="Song I."/>
            <person name="Jeong J.-H."/>
            <person name="Kim D."/>
            <person name="Kim S."/>
            <person name="Ryu S."/>
            <person name="Song J.Y."/>
            <person name="Lee S.K."/>
        </authorList>
    </citation>
    <scope>NUCLEOTIDE SEQUENCE [LARGE SCALE GENOMIC DNA]</scope>
    <source>
        <tissue evidence="7">Muscle</tissue>
    </source>
</reference>
<keyword evidence="8" id="KW-1185">Reference proteome</keyword>
<dbReference type="Gene3D" id="1.20.1460.10">
    <property type="entry name" value="subunit c (vma5p) of the yeast v-atpase, domain 2"/>
    <property type="match status" value="1"/>
</dbReference>
<evidence type="ECO:0000256" key="6">
    <source>
        <dbReference type="RuleBase" id="RU364010"/>
    </source>
</evidence>
<dbReference type="SUPFAM" id="SSF118203">
    <property type="entry name" value="Vacuolar ATP synthase subunit C"/>
    <property type="match status" value="1"/>
</dbReference>
<dbReference type="GO" id="GO:0005765">
    <property type="term" value="C:lysosomal membrane"/>
    <property type="evidence" value="ECO:0007669"/>
    <property type="project" value="TreeGrafter"/>
</dbReference>
<proteinExistence type="inferred from homology"/>
<dbReference type="Proteomes" id="UP000314294">
    <property type="component" value="Unassembled WGS sequence"/>
</dbReference>
<comment type="caution">
    <text evidence="7">The sequence shown here is derived from an EMBL/GenBank/DDBJ whole genome shotgun (WGS) entry which is preliminary data.</text>
</comment>
<comment type="subunit">
    <text evidence="6">V-ATPase is a heteromultimeric enzyme made up of two complexes: the ATP-hydrolytic V1 complex and the proton translocation V0 complex. The V1 complex consists of three catalytic AB heterodimers that form a heterohexamer, three peripheral stalks each consisting of EG heterodimers, one central rotor including subunits D and F, and the regulatory subunits C and H. The proton translocation complex V0 consists of the proton transport subunit a, a ring of proteolipid subunits c9c'', rotary subunit d, subunits e and f, and two accessory subunits.</text>
</comment>
<organism evidence="7 8">
    <name type="scientific">Liparis tanakae</name>
    <name type="common">Tanaka's snailfish</name>
    <dbReference type="NCBI Taxonomy" id="230148"/>
    <lineage>
        <taxon>Eukaryota</taxon>
        <taxon>Metazoa</taxon>
        <taxon>Chordata</taxon>
        <taxon>Craniata</taxon>
        <taxon>Vertebrata</taxon>
        <taxon>Euteleostomi</taxon>
        <taxon>Actinopterygii</taxon>
        <taxon>Neopterygii</taxon>
        <taxon>Teleostei</taxon>
        <taxon>Neoteleostei</taxon>
        <taxon>Acanthomorphata</taxon>
        <taxon>Eupercaria</taxon>
        <taxon>Perciformes</taxon>
        <taxon>Cottioidei</taxon>
        <taxon>Cottales</taxon>
        <taxon>Liparidae</taxon>
        <taxon>Liparis</taxon>
    </lineage>
</organism>
<comment type="function">
    <text evidence="5 6">Subunit of the V1 complex of vacuolar(H+)-ATPase (V-ATPase), a multisubunit enzyme composed of a peripheral complex (V1) that hydrolyzes ATP and a membrane integral complex (V0) that translocates protons. V-ATPase is responsible for acidifying and maintaining the pH of intracellular compartments and in some cell types, is targeted to the plasma membrane, where it is responsible for acidifying the extracellular environment. Subunit C is necessary for the assembly of the catalytic sector of the enzyme and is likely to have a specific function in its catalytic activity.</text>
</comment>
<dbReference type="PANTHER" id="PTHR10137:SF4">
    <property type="entry name" value="V-TYPE PROTON ATPASE SUBUNIT C 2"/>
    <property type="match status" value="1"/>
</dbReference>
<evidence type="ECO:0000256" key="5">
    <source>
        <dbReference type="ARBA" id="ARBA00046006"/>
    </source>
</evidence>
<dbReference type="AlphaFoldDB" id="A0A4Z2GF67"/>
<name>A0A4Z2GF67_9TELE</name>
<dbReference type="GO" id="GO:0000221">
    <property type="term" value="C:vacuolar proton-transporting V-type ATPase, V1 domain"/>
    <property type="evidence" value="ECO:0007669"/>
    <property type="project" value="TreeGrafter"/>
</dbReference>
<dbReference type="GO" id="GO:0046961">
    <property type="term" value="F:proton-transporting ATPase activity, rotational mechanism"/>
    <property type="evidence" value="ECO:0007669"/>
    <property type="project" value="InterPro"/>
</dbReference>
<evidence type="ECO:0000313" key="7">
    <source>
        <dbReference type="EMBL" id="TNN52039.1"/>
    </source>
</evidence>
<dbReference type="EMBL" id="SRLO01000561">
    <property type="protein sequence ID" value="TNN52039.1"/>
    <property type="molecule type" value="Genomic_DNA"/>
</dbReference>
<accession>A0A4Z2GF67</accession>
<evidence type="ECO:0000256" key="2">
    <source>
        <dbReference type="ARBA" id="ARBA00022448"/>
    </source>
</evidence>
<gene>
    <name evidence="7" type="ORF">EYF80_037754</name>
</gene>
<dbReference type="Pfam" id="PF03223">
    <property type="entry name" value="V-ATPase_C"/>
    <property type="match status" value="1"/>
</dbReference>
<sequence>MLSRGALILSRYFVRPSGSCTRTEREAFSPSHCSKELCVNSKPKPGRATYDPYRFTVREYSFELEAQKEQEMRRRSVHKKEQHGIFVHWLKVNFSRVFVAWIHLKALRVFVESILRYGIPVSYQALVLCTDQKRSKRLKQELTSLFVHLDPTASASKTHQASCDLPEICQHEYLSYICYHINTNLLEIS</sequence>
<dbReference type="OrthoDB" id="6605928at2759"/>
<keyword evidence="4 6" id="KW-0406">Ion transport</keyword>
<evidence type="ECO:0000313" key="8">
    <source>
        <dbReference type="Proteomes" id="UP000314294"/>
    </source>
</evidence>
<dbReference type="InterPro" id="IPR004907">
    <property type="entry name" value="ATPase_V1-cplx_csu"/>
</dbReference>
<dbReference type="PANTHER" id="PTHR10137">
    <property type="entry name" value="V-TYPE PROTON ATPASE SUBUNIT C"/>
    <property type="match status" value="1"/>
</dbReference>
<protein>
    <recommendedName>
        <fullName evidence="6">V-type proton ATPase subunit C</fullName>
    </recommendedName>
</protein>
<evidence type="ECO:0000256" key="1">
    <source>
        <dbReference type="ARBA" id="ARBA00006138"/>
    </source>
</evidence>
<evidence type="ECO:0000256" key="4">
    <source>
        <dbReference type="ARBA" id="ARBA00023065"/>
    </source>
</evidence>
<keyword evidence="2 6" id="KW-0813">Transport</keyword>
<evidence type="ECO:0000256" key="3">
    <source>
        <dbReference type="ARBA" id="ARBA00022781"/>
    </source>
</evidence>